<dbReference type="Pfam" id="PF00425">
    <property type="entry name" value="Chorismate_bind"/>
    <property type="match status" value="1"/>
</dbReference>
<dbReference type="PRINTS" id="PR00095">
    <property type="entry name" value="ANTSNTHASEI"/>
</dbReference>
<feature type="domain" description="Chorismate-utilising enzyme C-terminal" evidence="1">
    <location>
        <begin position="168"/>
        <end position="424"/>
    </location>
</feature>
<dbReference type="GO" id="GO:0005737">
    <property type="term" value="C:cytoplasm"/>
    <property type="evidence" value="ECO:0007669"/>
    <property type="project" value="TreeGrafter"/>
</dbReference>
<organism evidence="2 3">
    <name type="scientific">Flavobacterium subsaxonicum WB 4.1-42 = DSM 21790</name>
    <dbReference type="NCBI Taxonomy" id="1121898"/>
    <lineage>
        <taxon>Bacteria</taxon>
        <taxon>Pseudomonadati</taxon>
        <taxon>Bacteroidota</taxon>
        <taxon>Flavobacteriia</taxon>
        <taxon>Flavobacteriales</taxon>
        <taxon>Flavobacteriaceae</taxon>
        <taxon>Flavobacterium</taxon>
    </lineage>
</organism>
<dbReference type="OrthoDB" id="9803598at2"/>
<dbReference type="PANTHER" id="PTHR11236:SF18">
    <property type="entry name" value="AMINODEOXYCHORISMATE SYNTHASE"/>
    <property type="match status" value="1"/>
</dbReference>
<dbReference type="GO" id="GO:0008153">
    <property type="term" value="P:4-aminobenzoate biosynthetic process"/>
    <property type="evidence" value="ECO:0007669"/>
    <property type="project" value="TreeGrafter"/>
</dbReference>
<accession>A0A0A2MTJ3</accession>
<dbReference type="EMBL" id="JRLY01000001">
    <property type="protein sequence ID" value="KGO94778.1"/>
    <property type="molecule type" value="Genomic_DNA"/>
</dbReference>
<dbReference type="Proteomes" id="UP000030111">
    <property type="component" value="Unassembled WGS sequence"/>
</dbReference>
<dbReference type="STRING" id="1121898.GCA_000422725_00733"/>
<dbReference type="PANTHER" id="PTHR11236">
    <property type="entry name" value="AMINOBENZOATE/ANTHRANILATE SYNTHASE"/>
    <property type="match status" value="1"/>
</dbReference>
<reference evidence="2 3" key="1">
    <citation type="submission" date="2013-09" db="EMBL/GenBank/DDBJ databases">
        <authorList>
            <person name="Zeng Z."/>
            <person name="Chen C."/>
        </authorList>
    </citation>
    <scope>NUCLEOTIDE SEQUENCE [LARGE SCALE GENOMIC DNA]</scope>
    <source>
        <strain evidence="2 3">WB 4.1-42</strain>
    </source>
</reference>
<evidence type="ECO:0000313" key="2">
    <source>
        <dbReference type="EMBL" id="KGO94778.1"/>
    </source>
</evidence>
<dbReference type="InterPro" id="IPR005801">
    <property type="entry name" value="ADC_synthase"/>
</dbReference>
<proteinExistence type="predicted"/>
<sequence length="434" mass="49740">MRTSAIHTIQDPAQFKRQLLQWAQQFREVVFLDSNNYHQNYTSYDAVLAVDALTSIQTDYHNAFDELNTYQQTTKDWLFGYLSYDLKNDTEAIQSSNFDGLGFPDLFFFQPKKIFFLKDNQLELRYLNMCDDELDSDFIEINQQPATNNHQPITSNQQPVTIQQRISKESYLEKAGKMLEHIYRGDIYEANFCMEFYAEDAAIDPLEKFEKLNAISEPPFATYLKNNKQYLLSASPERYLKKEGSKVISQPIKGTARRSADEAEDLALKQELLVNDKERSENIMIVDLVRNDLSRTAEKNSVHVDELCAAYSFKQVHHLISTVVSTVNPEYSPVDIIRTTFPMGSMTGAPKISAMQIIENLEETRRGLYSGAVGYFTPDGDFDFNVVIRSILYNQDKNYVSFSVGSAITAQAIPEKEYDECLLKARAMRSVLEG</sequence>
<dbReference type="SUPFAM" id="SSF56322">
    <property type="entry name" value="ADC synthase"/>
    <property type="match status" value="1"/>
</dbReference>
<dbReference type="InterPro" id="IPR015890">
    <property type="entry name" value="Chorismate_C"/>
</dbReference>
<keyword evidence="3" id="KW-1185">Reference proteome</keyword>
<protein>
    <submittedName>
        <fullName evidence="2">Aminobenzoate synthetase</fullName>
    </submittedName>
</protein>
<comment type="caution">
    <text evidence="2">The sequence shown here is derived from an EMBL/GenBank/DDBJ whole genome shotgun (WGS) entry which is preliminary data.</text>
</comment>
<gene>
    <name evidence="2" type="ORF">Q766_01300</name>
</gene>
<dbReference type="Gene3D" id="3.60.120.10">
    <property type="entry name" value="Anthranilate synthase"/>
    <property type="match status" value="1"/>
</dbReference>
<dbReference type="AlphaFoldDB" id="A0A0A2MTJ3"/>
<dbReference type="InterPro" id="IPR019999">
    <property type="entry name" value="Anth_synth_I-like"/>
</dbReference>
<dbReference type="GO" id="GO:0000162">
    <property type="term" value="P:L-tryptophan biosynthetic process"/>
    <property type="evidence" value="ECO:0007669"/>
    <property type="project" value="TreeGrafter"/>
</dbReference>
<evidence type="ECO:0000313" key="3">
    <source>
        <dbReference type="Proteomes" id="UP000030111"/>
    </source>
</evidence>
<name>A0A0A2MTJ3_9FLAO</name>
<evidence type="ECO:0000259" key="1">
    <source>
        <dbReference type="Pfam" id="PF00425"/>
    </source>
</evidence>
<dbReference type="GO" id="GO:0046820">
    <property type="term" value="F:4-amino-4-deoxychorismate synthase activity"/>
    <property type="evidence" value="ECO:0007669"/>
    <property type="project" value="TreeGrafter"/>
</dbReference>
<dbReference type="RefSeq" id="WP_026992158.1">
    <property type="nucleotide sequence ID" value="NZ_JRLY01000001.1"/>
</dbReference>
<dbReference type="eggNOG" id="COG0147">
    <property type="taxonomic scope" value="Bacteria"/>
</dbReference>